<dbReference type="EMBL" id="OY731401">
    <property type="protein sequence ID" value="CAJ1952559.1"/>
    <property type="molecule type" value="Genomic_DNA"/>
</dbReference>
<gene>
    <name evidence="2" type="ORF">AYBTSS11_LOCUS15360</name>
</gene>
<accession>A0AA86SD45</accession>
<feature type="chain" id="PRO_5041729055" evidence="1">
    <location>
        <begin position="24"/>
        <end position="175"/>
    </location>
</feature>
<keyword evidence="1" id="KW-0732">Signal</keyword>
<name>A0AA86SD45_9FABA</name>
<sequence>MASCNIFFLFILVSFLSFATCQAQYDPVYLNHNCSENNFSNGSSTFLNNLKTLLSSLSDNAPGKNGFYNNTFHEKNRRGSCWCTRCVRGRRMVGLISEPAPAKKWHDAVESAEHGSMGEDCREPSDPYTTEIGDWPLPISLDSICYAVPCVAPKYAWWRRTTWCINIADVDTSQL</sequence>
<dbReference type="AlphaFoldDB" id="A0AA86SD45"/>
<protein>
    <submittedName>
        <fullName evidence="2">Uncharacterized protein</fullName>
    </submittedName>
</protein>
<dbReference type="Proteomes" id="UP001189624">
    <property type="component" value="Chromosome 4"/>
</dbReference>
<evidence type="ECO:0000256" key="1">
    <source>
        <dbReference type="SAM" id="SignalP"/>
    </source>
</evidence>
<dbReference type="CDD" id="cd23509">
    <property type="entry name" value="Gnk2-like"/>
    <property type="match status" value="1"/>
</dbReference>
<evidence type="ECO:0000313" key="3">
    <source>
        <dbReference type="Proteomes" id="UP001189624"/>
    </source>
</evidence>
<dbReference type="Gramene" id="rna-AYBTSS11_LOCUS15360">
    <property type="protein sequence ID" value="CAJ1952559.1"/>
    <property type="gene ID" value="gene-AYBTSS11_LOCUS15360"/>
</dbReference>
<proteinExistence type="predicted"/>
<reference evidence="2" key="1">
    <citation type="submission" date="2023-10" db="EMBL/GenBank/DDBJ databases">
        <authorList>
            <person name="Domelevo Entfellner J.-B."/>
        </authorList>
    </citation>
    <scope>NUCLEOTIDE SEQUENCE</scope>
</reference>
<evidence type="ECO:0000313" key="2">
    <source>
        <dbReference type="EMBL" id="CAJ1952559.1"/>
    </source>
</evidence>
<keyword evidence="3" id="KW-1185">Reference proteome</keyword>
<organism evidence="2 3">
    <name type="scientific">Sphenostylis stenocarpa</name>
    <dbReference type="NCBI Taxonomy" id="92480"/>
    <lineage>
        <taxon>Eukaryota</taxon>
        <taxon>Viridiplantae</taxon>
        <taxon>Streptophyta</taxon>
        <taxon>Embryophyta</taxon>
        <taxon>Tracheophyta</taxon>
        <taxon>Spermatophyta</taxon>
        <taxon>Magnoliopsida</taxon>
        <taxon>eudicotyledons</taxon>
        <taxon>Gunneridae</taxon>
        <taxon>Pentapetalae</taxon>
        <taxon>rosids</taxon>
        <taxon>fabids</taxon>
        <taxon>Fabales</taxon>
        <taxon>Fabaceae</taxon>
        <taxon>Papilionoideae</taxon>
        <taxon>50 kb inversion clade</taxon>
        <taxon>NPAAA clade</taxon>
        <taxon>indigoferoid/millettioid clade</taxon>
        <taxon>Phaseoleae</taxon>
        <taxon>Sphenostylis</taxon>
    </lineage>
</organism>
<feature type="signal peptide" evidence="1">
    <location>
        <begin position="1"/>
        <end position="23"/>
    </location>
</feature>